<evidence type="ECO:0000313" key="15">
    <source>
        <dbReference type="EMBL" id="CAI9121830.1"/>
    </source>
</evidence>
<dbReference type="Gene3D" id="3.90.980.10">
    <property type="entry name" value="DNA primase, catalytic core, N-terminal domain"/>
    <property type="match status" value="1"/>
</dbReference>
<organism evidence="15 16">
    <name type="scientific">Brytella acorum</name>
    <dbReference type="NCBI Taxonomy" id="2959299"/>
    <lineage>
        <taxon>Bacteria</taxon>
        <taxon>Pseudomonadati</taxon>
        <taxon>Pseudomonadota</taxon>
        <taxon>Alphaproteobacteria</taxon>
        <taxon>Acetobacterales</taxon>
        <taxon>Acetobacteraceae</taxon>
        <taxon>Brytella</taxon>
    </lineage>
</organism>
<evidence type="ECO:0000256" key="9">
    <source>
        <dbReference type="ARBA" id="ARBA00022833"/>
    </source>
</evidence>
<proteinExistence type="inferred from homology"/>
<name>A0AA35XXE2_9PROT</name>
<protein>
    <recommendedName>
        <fullName evidence="13">DNA primase</fullName>
        <ecNumber evidence="13">2.7.7.101</ecNumber>
    </recommendedName>
</protein>
<comment type="function">
    <text evidence="13">RNA polymerase that catalyzes the synthesis of short RNA molecules used as primers for DNA polymerase during DNA replication.</text>
</comment>
<comment type="subunit">
    <text evidence="13">Monomer. Interacts with DnaB.</text>
</comment>
<dbReference type="Proteomes" id="UP001176960">
    <property type="component" value="Unassembled WGS sequence"/>
</dbReference>
<evidence type="ECO:0000256" key="3">
    <source>
        <dbReference type="ARBA" id="ARBA00022515"/>
    </source>
</evidence>
<dbReference type="SUPFAM" id="SSF56731">
    <property type="entry name" value="DNA primase core"/>
    <property type="match status" value="1"/>
</dbReference>
<reference evidence="15" key="1">
    <citation type="submission" date="2023-03" db="EMBL/GenBank/DDBJ databases">
        <authorList>
            <person name="Cleenwerck I."/>
        </authorList>
    </citation>
    <scope>NUCLEOTIDE SEQUENCE</scope>
    <source>
        <strain evidence="15">LMG 32879</strain>
    </source>
</reference>
<dbReference type="InterPro" id="IPR050219">
    <property type="entry name" value="DnaG_primase"/>
</dbReference>
<dbReference type="InterPro" id="IPR006171">
    <property type="entry name" value="TOPRIM_dom"/>
</dbReference>
<dbReference type="Gene3D" id="3.40.1360.10">
    <property type="match status" value="1"/>
</dbReference>
<keyword evidence="2 13" id="KW-0240">DNA-directed RNA polymerase</keyword>
<evidence type="ECO:0000256" key="12">
    <source>
        <dbReference type="ARBA" id="ARBA00023163"/>
    </source>
</evidence>
<dbReference type="InterPro" id="IPR037068">
    <property type="entry name" value="DNA_primase_core_N_sf"/>
</dbReference>
<dbReference type="InterPro" id="IPR034151">
    <property type="entry name" value="TOPRIM_DnaG_bac"/>
</dbReference>
<dbReference type="HAMAP" id="MF_00974">
    <property type="entry name" value="DNA_primase_DnaG"/>
    <property type="match status" value="1"/>
</dbReference>
<dbReference type="SMART" id="SM00400">
    <property type="entry name" value="ZnF_CHCC"/>
    <property type="match status" value="1"/>
</dbReference>
<feature type="domain" description="Toprim" evidence="14">
    <location>
        <begin position="255"/>
        <end position="337"/>
    </location>
</feature>
<comment type="catalytic activity">
    <reaction evidence="13">
        <text>ssDNA + n NTP = ssDNA/pppN(pN)n-1 hybrid + (n-1) diphosphate.</text>
        <dbReference type="EC" id="2.7.7.101"/>
    </reaction>
</comment>
<dbReference type="Pfam" id="PF13662">
    <property type="entry name" value="Toprim_4"/>
    <property type="match status" value="1"/>
</dbReference>
<evidence type="ECO:0000256" key="6">
    <source>
        <dbReference type="ARBA" id="ARBA00022705"/>
    </source>
</evidence>
<evidence type="ECO:0000256" key="8">
    <source>
        <dbReference type="ARBA" id="ARBA00022771"/>
    </source>
</evidence>
<dbReference type="PANTHER" id="PTHR30313:SF2">
    <property type="entry name" value="DNA PRIMASE"/>
    <property type="match status" value="1"/>
</dbReference>
<keyword evidence="7" id="KW-0479">Metal-binding</keyword>
<dbReference type="EC" id="2.7.7.101" evidence="13"/>
<evidence type="ECO:0000256" key="4">
    <source>
        <dbReference type="ARBA" id="ARBA00022679"/>
    </source>
</evidence>
<dbReference type="FunFam" id="3.90.580.10:FF:000001">
    <property type="entry name" value="DNA primase"/>
    <property type="match status" value="1"/>
</dbReference>
<keyword evidence="5 13" id="KW-0548">Nucleotidyltransferase</keyword>
<dbReference type="RefSeq" id="WP_289840976.1">
    <property type="nucleotide sequence ID" value="NZ_CATKSH010000024.1"/>
</dbReference>
<dbReference type="InterPro" id="IPR036977">
    <property type="entry name" value="DNA_primase_Znf_CHC2"/>
</dbReference>
<keyword evidence="16" id="KW-1185">Reference proteome</keyword>
<dbReference type="InterPro" id="IPR006295">
    <property type="entry name" value="DNA_primase_DnaG"/>
</dbReference>
<comment type="similarity">
    <text evidence="13">Belongs to the DnaG primase family.</text>
</comment>
<evidence type="ECO:0000256" key="10">
    <source>
        <dbReference type="ARBA" id="ARBA00022842"/>
    </source>
</evidence>
<dbReference type="GO" id="GO:0008270">
    <property type="term" value="F:zinc ion binding"/>
    <property type="evidence" value="ECO:0007669"/>
    <property type="project" value="UniProtKB-KW"/>
</dbReference>
<evidence type="ECO:0000256" key="13">
    <source>
        <dbReference type="HAMAP-Rule" id="MF_00974"/>
    </source>
</evidence>
<dbReference type="GO" id="GO:0003899">
    <property type="term" value="F:DNA-directed RNA polymerase activity"/>
    <property type="evidence" value="ECO:0007669"/>
    <property type="project" value="UniProtKB-UniRule"/>
</dbReference>
<keyword evidence="11 13" id="KW-0238">DNA-binding</keyword>
<dbReference type="Pfam" id="PF08275">
    <property type="entry name" value="DNAG_N"/>
    <property type="match status" value="1"/>
</dbReference>
<evidence type="ECO:0000256" key="7">
    <source>
        <dbReference type="ARBA" id="ARBA00022723"/>
    </source>
</evidence>
<comment type="caution">
    <text evidence="13">Lacks conserved residue(s) required for the propagation of feature annotation.</text>
</comment>
<keyword evidence="8" id="KW-0863">Zinc-finger</keyword>
<keyword evidence="4 13" id="KW-0808">Transferase</keyword>
<dbReference type="EMBL" id="CATKSH010000024">
    <property type="protein sequence ID" value="CAI9121830.1"/>
    <property type="molecule type" value="Genomic_DNA"/>
</dbReference>
<comment type="caution">
    <text evidence="15">The sequence shown here is derived from an EMBL/GenBank/DDBJ whole genome shotgun (WGS) entry which is preliminary data.</text>
</comment>
<dbReference type="Pfam" id="PF01807">
    <property type="entry name" value="Zn_ribbon_DnaG"/>
    <property type="match status" value="1"/>
</dbReference>
<accession>A0AA35XXE2</accession>
<dbReference type="GO" id="GO:1990077">
    <property type="term" value="C:primosome complex"/>
    <property type="evidence" value="ECO:0007669"/>
    <property type="project" value="UniProtKB-KW"/>
</dbReference>
<dbReference type="InterPro" id="IPR013264">
    <property type="entry name" value="DNAG_N"/>
</dbReference>
<keyword evidence="9" id="KW-0862">Zinc</keyword>
<keyword evidence="12 13" id="KW-0804">Transcription</keyword>
<dbReference type="GO" id="GO:0000428">
    <property type="term" value="C:DNA-directed RNA polymerase complex"/>
    <property type="evidence" value="ECO:0007669"/>
    <property type="project" value="UniProtKB-KW"/>
</dbReference>
<dbReference type="SMART" id="SM00493">
    <property type="entry name" value="TOPRIM"/>
    <property type="match status" value="1"/>
</dbReference>
<evidence type="ECO:0000313" key="16">
    <source>
        <dbReference type="Proteomes" id="UP001176960"/>
    </source>
</evidence>
<dbReference type="CDD" id="cd03364">
    <property type="entry name" value="TOPRIM_DnaG_primases"/>
    <property type="match status" value="1"/>
</dbReference>
<comment type="cofactor">
    <cofactor evidence="1">
        <name>Zn(2+)</name>
        <dbReference type="ChEBI" id="CHEBI:29105"/>
    </cofactor>
</comment>
<dbReference type="AlphaFoldDB" id="A0AA35XXE2"/>
<evidence type="ECO:0000256" key="1">
    <source>
        <dbReference type="ARBA" id="ARBA00001947"/>
    </source>
</evidence>
<evidence type="ECO:0000259" key="14">
    <source>
        <dbReference type="PROSITE" id="PS50880"/>
    </source>
</evidence>
<sequence>MAFDPALLDEIRTRVPLTTVIGRRTKLVRSGRNWKACCPFHGEKTPSFYVYDDHFHCFGCGVHGDVISFVMQSEGRSFPEAVEQLANEAGLEVPRQDPRSEARAREAQSLGDVLQLVQGIWRRKLLEHEGRDGLSYLKRRGLTDATIEAFGLGWSGDGRGGLVEELRGHGVPPEALLHAGLMRVDEHGAAKGELFFSRVTFPIRDRRGRIVSFGGRTLGDGQPKYLNGPETALFSKRRTLFNLDRARQSAREPGQNLIVVEGYMDVIALHQAGFHAAVAPLGTAMGAEQIEMLWQVSPEPVLCLDGDAAGSRAALRAAETALPLLKPDRTLRFCRLPESDDPDSFVRREGPDAMRRVIEGATSLADELFSVVAAGIAQRGPEQRAGIRARLEALAAQITDRALASEFRRTLLERFFSAVRPAGRKSGDGRGRVAARGPVARTLPPDGALERLRAMTALLLRYPEHLPELELPFSSLELPADLDGIREAMLNWLAEQPHGVVLTSEGLDLWLGAHHLAEQKHALLSVGLPRLPCGPDDTAFPETGPLQRWWECYGLENLPAFRQGVMEEVRSALSDPTLTAWPEGLNARMRAMERLSRGESADEGLAEEG</sequence>
<dbReference type="GO" id="GO:0003677">
    <property type="term" value="F:DNA binding"/>
    <property type="evidence" value="ECO:0007669"/>
    <property type="project" value="UniProtKB-KW"/>
</dbReference>
<gene>
    <name evidence="13 15" type="primary">dnaG</name>
    <name evidence="15" type="ORF">LMG32879_002684</name>
</gene>
<evidence type="ECO:0000256" key="11">
    <source>
        <dbReference type="ARBA" id="ARBA00023125"/>
    </source>
</evidence>
<keyword evidence="3 13" id="KW-0639">Primosome</keyword>
<dbReference type="SUPFAM" id="SSF57783">
    <property type="entry name" value="Zinc beta-ribbon"/>
    <property type="match status" value="1"/>
</dbReference>
<dbReference type="Gene3D" id="3.90.580.10">
    <property type="entry name" value="Zinc finger, CHC2-type domain"/>
    <property type="match status" value="1"/>
</dbReference>
<dbReference type="PANTHER" id="PTHR30313">
    <property type="entry name" value="DNA PRIMASE"/>
    <property type="match status" value="1"/>
</dbReference>
<keyword evidence="10" id="KW-0460">Magnesium</keyword>
<dbReference type="InterPro" id="IPR002694">
    <property type="entry name" value="Znf_CHC2"/>
</dbReference>
<dbReference type="NCBIfam" id="TIGR01391">
    <property type="entry name" value="dnaG"/>
    <property type="match status" value="1"/>
</dbReference>
<dbReference type="GO" id="GO:0006269">
    <property type="term" value="P:DNA replication, synthesis of primer"/>
    <property type="evidence" value="ECO:0007669"/>
    <property type="project" value="UniProtKB-UniRule"/>
</dbReference>
<evidence type="ECO:0000256" key="5">
    <source>
        <dbReference type="ARBA" id="ARBA00022695"/>
    </source>
</evidence>
<evidence type="ECO:0000256" key="2">
    <source>
        <dbReference type="ARBA" id="ARBA00022478"/>
    </source>
</evidence>
<dbReference type="FunFam" id="3.40.1360.10:FF:000002">
    <property type="entry name" value="DNA primase"/>
    <property type="match status" value="1"/>
</dbReference>
<keyword evidence="6 13" id="KW-0235">DNA replication</keyword>
<dbReference type="GO" id="GO:0005737">
    <property type="term" value="C:cytoplasm"/>
    <property type="evidence" value="ECO:0007669"/>
    <property type="project" value="TreeGrafter"/>
</dbReference>
<dbReference type="InterPro" id="IPR030846">
    <property type="entry name" value="DnaG_bac"/>
</dbReference>
<dbReference type="PROSITE" id="PS50880">
    <property type="entry name" value="TOPRIM"/>
    <property type="match status" value="1"/>
</dbReference>